<dbReference type="GO" id="GO:1901135">
    <property type="term" value="P:carbohydrate derivative metabolic process"/>
    <property type="evidence" value="ECO:0007669"/>
    <property type="project" value="InterPro"/>
</dbReference>
<dbReference type="PANTHER" id="PTHR30514">
    <property type="entry name" value="GLUCOKINASE"/>
    <property type="match status" value="1"/>
</dbReference>
<dbReference type="OrthoDB" id="9814005at2"/>
<dbReference type="InterPro" id="IPR046348">
    <property type="entry name" value="SIS_dom_sf"/>
</dbReference>
<feature type="domain" description="HTH rpiR-type" evidence="5">
    <location>
        <begin position="28"/>
        <end position="104"/>
    </location>
</feature>
<dbReference type="Gene3D" id="1.10.10.10">
    <property type="entry name" value="Winged helix-like DNA-binding domain superfamily/Winged helix DNA-binding domain"/>
    <property type="match status" value="1"/>
</dbReference>
<evidence type="ECO:0000259" key="5">
    <source>
        <dbReference type="PROSITE" id="PS51071"/>
    </source>
</evidence>
<feature type="region of interest" description="Disordered" evidence="4">
    <location>
        <begin position="1"/>
        <end position="23"/>
    </location>
</feature>
<gene>
    <name evidence="7" type="ORF">FE263_04545</name>
</gene>
<keyword evidence="1" id="KW-0805">Transcription regulation</keyword>
<dbReference type="PANTHER" id="PTHR30514:SF20">
    <property type="entry name" value="TRANSCRIPTIONAL REGULATOR"/>
    <property type="match status" value="1"/>
</dbReference>
<evidence type="ECO:0000313" key="7">
    <source>
        <dbReference type="EMBL" id="TLU74455.1"/>
    </source>
</evidence>
<keyword evidence="3" id="KW-0804">Transcription</keyword>
<dbReference type="Gene3D" id="3.40.50.10490">
    <property type="entry name" value="Glucose-6-phosphate isomerase like protein, domain 1"/>
    <property type="match status" value="1"/>
</dbReference>
<dbReference type="PROSITE" id="PS51464">
    <property type="entry name" value="SIS"/>
    <property type="match status" value="1"/>
</dbReference>
<evidence type="ECO:0000313" key="8">
    <source>
        <dbReference type="Proteomes" id="UP000305654"/>
    </source>
</evidence>
<dbReference type="GO" id="GO:0003677">
    <property type="term" value="F:DNA binding"/>
    <property type="evidence" value="ECO:0007669"/>
    <property type="project" value="UniProtKB-KW"/>
</dbReference>
<protein>
    <submittedName>
        <fullName evidence="7">MurR/RpiR family transcriptional regulator</fullName>
    </submittedName>
</protein>
<evidence type="ECO:0000259" key="6">
    <source>
        <dbReference type="PROSITE" id="PS51464"/>
    </source>
</evidence>
<dbReference type="EMBL" id="VCDI01000001">
    <property type="protein sequence ID" value="TLU74455.1"/>
    <property type="molecule type" value="Genomic_DNA"/>
</dbReference>
<dbReference type="RefSeq" id="WP_138324704.1">
    <property type="nucleotide sequence ID" value="NZ_VCDI01000001.1"/>
</dbReference>
<name>A0A5R9JA50_9PROT</name>
<dbReference type="InterPro" id="IPR009057">
    <property type="entry name" value="Homeodomain-like_sf"/>
</dbReference>
<evidence type="ECO:0000256" key="1">
    <source>
        <dbReference type="ARBA" id="ARBA00023015"/>
    </source>
</evidence>
<dbReference type="AlphaFoldDB" id="A0A5R9JA50"/>
<dbReference type="SUPFAM" id="SSF53697">
    <property type="entry name" value="SIS domain"/>
    <property type="match status" value="1"/>
</dbReference>
<dbReference type="CDD" id="cd05013">
    <property type="entry name" value="SIS_RpiR"/>
    <property type="match status" value="1"/>
</dbReference>
<proteinExistence type="predicted"/>
<organism evidence="7 8">
    <name type="scientific">Lichenicoccus roseus</name>
    <dbReference type="NCBI Taxonomy" id="2683649"/>
    <lineage>
        <taxon>Bacteria</taxon>
        <taxon>Pseudomonadati</taxon>
        <taxon>Pseudomonadota</taxon>
        <taxon>Alphaproteobacteria</taxon>
        <taxon>Acetobacterales</taxon>
        <taxon>Acetobacteraceae</taxon>
        <taxon>Lichenicoccus</taxon>
    </lineage>
</organism>
<evidence type="ECO:0000256" key="2">
    <source>
        <dbReference type="ARBA" id="ARBA00023125"/>
    </source>
</evidence>
<comment type="caution">
    <text evidence="7">The sequence shown here is derived from an EMBL/GenBank/DDBJ whole genome shotgun (WGS) entry which is preliminary data.</text>
</comment>
<dbReference type="InterPro" id="IPR035472">
    <property type="entry name" value="RpiR-like_SIS"/>
</dbReference>
<dbReference type="SUPFAM" id="SSF46689">
    <property type="entry name" value="Homeodomain-like"/>
    <property type="match status" value="1"/>
</dbReference>
<evidence type="ECO:0000256" key="3">
    <source>
        <dbReference type="ARBA" id="ARBA00023163"/>
    </source>
</evidence>
<dbReference type="InterPro" id="IPR001347">
    <property type="entry name" value="SIS_dom"/>
</dbReference>
<feature type="domain" description="SIS" evidence="6">
    <location>
        <begin position="163"/>
        <end position="300"/>
    </location>
</feature>
<dbReference type="Pfam" id="PF01418">
    <property type="entry name" value="HTH_6"/>
    <property type="match status" value="1"/>
</dbReference>
<sequence length="304" mass="32173">MSQDAAGQDAEVDPGGAEAGGSIPRDFKSLRALIVARREMLPKRLIQVADFAVEHPQEIAFGRVADLAQQAGVQPSTLVRFAQTLGYAGFSDLQAVFRAHARQRWPDYRERLQALAVIQDGAGPGEAPAAPDAGALLHGFLHAARVSIDHLEQTIDHVALSQAVELLAGARTICLLGVRRVYPVVVYLNYALQTLGARCELADHAGGMARRQVELLGADDAVLAVSFTPYASETLELAQQAAAAGIPVVAITDSPFSPLAQLARVWMEVAETDLGGFRSLSATLALATALSVALMEHRSAASVP</sequence>
<dbReference type="InterPro" id="IPR000281">
    <property type="entry name" value="HTH_RpiR"/>
</dbReference>
<reference evidence="7 8" key="1">
    <citation type="submission" date="2019-05" db="EMBL/GenBank/DDBJ databases">
        <authorList>
            <person name="Pankratov T."/>
            <person name="Grouzdev D."/>
        </authorList>
    </citation>
    <scope>NUCLEOTIDE SEQUENCE [LARGE SCALE GENOMIC DNA]</scope>
    <source>
        <strain evidence="7 8">KEBCLARHB70R</strain>
    </source>
</reference>
<dbReference type="PROSITE" id="PS51071">
    <property type="entry name" value="HTH_RPIR"/>
    <property type="match status" value="1"/>
</dbReference>
<keyword evidence="8" id="KW-1185">Reference proteome</keyword>
<dbReference type="GO" id="GO:0097367">
    <property type="term" value="F:carbohydrate derivative binding"/>
    <property type="evidence" value="ECO:0007669"/>
    <property type="project" value="InterPro"/>
</dbReference>
<accession>A0A5R9JA50</accession>
<dbReference type="Pfam" id="PF01380">
    <property type="entry name" value="SIS"/>
    <property type="match status" value="1"/>
</dbReference>
<keyword evidence="2" id="KW-0238">DNA-binding</keyword>
<dbReference type="GO" id="GO:0003700">
    <property type="term" value="F:DNA-binding transcription factor activity"/>
    <property type="evidence" value="ECO:0007669"/>
    <property type="project" value="InterPro"/>
</dbReference>
<dbReference type="Proteomes" id="UP000305654">
    <property type="component" value="Unassembled WGS sequence"/>
</dbReference>
<dbReference type="InterPro" id="IPR047640">
    <property type="entry name" value="RpiR-like"/>
</dbReference>
<evidence type="ECO:0000256" key="4">
    <source>
        <dbReference type="SAM" id="MobiDB-lite"/>
    </source>
</evidence>
<dbReference type="InterPro" id="IPR036388">
    <property type="entry name" value="WH-like_DNA-bd_sf"/>
</dbReference>